<dbReference type="SUPFAM" id="SSF89009">
    <property type="entry name" value="GAT-like domain"/>
    <property type="match status" value="1"/>
</dbReference>
<dbReference type="FunFam" id="1.25.40.90:FF:000028">
    <property type="entry name" value="TOM1-like protein 2"/>
    <property type="match status" value="1"/>
</dbReference>
<dbReference type="InterPro" id="IPR038425">
    <property type="entry name" value="GAT_sf"/>
</dbReference>
<evidence type="ECO:0000259" key="7">
    <source>
        <dbReference type="PROSITE" id="PS50179"/>
    </source>
</evidence>
<evidence type="ECO:0000313" key="9">
    <source>
        <dbReference type="EMBL" id="PSS17814.1"/>
    </source>
</evidence>
<dbReference type="PROSITE" id="PS50179">
    <property type="entry name" value="VHS"/>
    <property type="match status" value="1"/>
</dbReference>
<comment type="caution">
    <text evidence="9">The sequence shown here is derived from an EMBL/GenBank/DDBJ whole genome shotgun (WGS) entry which is preliminary data.</text>
</comment>
<dbReference type="InterPro" id="IPR044836">
    <property type="entry name" value="TOL_plant"/>
</dbReference>
<dbReference type="Pfam" id="PF03127">
    <property type="entry name" value="GAT"/>
    <property type="match status" value="1"/>
</dbReference>
<reference evidence="10" key="2">
    <citation type="journal article" date="2018" name="BMC Genomics">
        <title>A manually annotated Actinidia chinensis var. chinensis (kiwifruit) genome highlights the challenges associated with draft genomes and gene prediction in plants.</title>
        <authorList>
            <person name="Pilkington S.M."/>
            <person name="Crowhurst R."/>
            <person name="Hilario E."/>
            <person name="Nardozza S."/>
            <person name="Fraser L."/>
            <person name="Peng Y."/>
            <person name="Gunaseelan K."/>
            <person name="Simpson R."/>
            <person name="Tahir J."/>
            <person name="Deroles S.C."/>
            <person name="Templeton K."/>
            <person name="Luo Z."/>
            <person name="Davy M."/>
            <person name="Cheng C."/>
            <person name="McNeilage M."/>
            <person name="Scaglione D."/>
            <person name="Liu Y."/>
            <person name="Zhang Q."/>
            <person name="Datson P."/>
            <person name="De Silva N."/>
            <person name="Gardiner S.E."/>
            <person name="Bassett H."/>
            <person name="Chagne D."/>
            <person name="McCallum J."/>
            <person name="Dzierzon H."/>
            <person name="Deng C."/>
            <person name="Wang Y.Y."/>
            <person name="Barron L."/>
            <person name="Manako K."/>
            <person name="Bowen J."/>
            <person name="Foster T.M."/>
            <person name="Erridge Z.A."/>
            <person name="Tiffin H."/>
            <person name="Waite C.N."/>
            <person name="Davies K.M."/>
            <person name="Grierson E.P."/>
            <person name="Laing W.A."/>
            <person name="Kirk R."/>
            <person name="Chen X."/>
            <person name="Wood M."/>
            <person name="Montefiori M."/>
            <person name="Brummell D.A."/>
            <person name="Schwinn K.E."/>
            <person name="Catanach A."/>
            <person name="Fullerton C."/>
            <person name="Li D."/>
            <person name="Meiyalaghan S."/>
            <person name="Nieuwenhuizen N."/>
            <person name="Read N."/>
            <person name="Prakash R."/>
            <person name="Hunter D."/>
            <person name="Zhang H."/>
            <person name="McKenzie M."/>
            <person name="Knabel M."/>
            <person name="Harris A."/>
            <person name="Allan A.C."/>
            <person name="Gleave A."/>
            <person name="Chen A."/>
            <person name="Janssen B.J."/>
            <person name="Plunkett B."/>
            <person name="Ampomah-Dwamena C."/>
            <person name="Voogd C."/>
            <person name="Leif D."/>
            <person name="Lafferty D."/>
            <person name="Souleyre E.J.F."/>
            <person name="Varkonyi-Gasic E."/>
            <person name="Gambi F."/>
            <person name="Hanley J."/>
            <person name="Yao J.L."/>
            <person name="Cheung J."/>
            <person name="David K.M."/>
            <person name="Warren B."/>
            <person name="Marsh K."/>
            <person name="Snowden K.C."/>
            <person name="Lin-Wang K."/>
            <person name="Brian L."/>
            <person name="Martinez-Sanchez M."/>
            <person name="Wang M."/>
            <person name="Ileperuma N."/>
            <person name="Macnee N."/>
            <person name="Campin R."/>
            <person name="McAtee P."/>
            <person name="Drummond R.S.M."/>
            <person name="Espley R.V."/>
            <person name="Ireland H.S."/>
            <person name="Wu R."/>
            <person name="Atkinson R.G."/>
            <person name="Karunairetnam S."/>
            <person name="Bulley S."/>
            <person name="Chunkath S."/>
            <person name="Hanley Z."/>
            <person name="Storey R."/>
            <person name="Thrimawithana A.H."/>
            <person name="Thomson S."/>
            <person name="David C."/>
            <person name="Testolin R."/>
            <person name="Huang H."/>
            <person name="Hellens R.P."/>
            <person name="Schaffer R.J."/>
        </authorList>
    </citation>
    <scope>NUCLEOTIDE SEQUENCE [LARGE SCALE GENOMIC DNA]</scope>
    <source>
        <strain evidence="10">cv. Red5</strain>
    </source>
</reference>
<evidence type="ECO:0000259" key="8">
    <source>
        <dbReference type="PROSITE" id="PS50909"/>
    </source>
</evidence>
<dbReference type="SUPFAM" id="SSF48464">
    <property type="entry name" value="ENTH/VHS domain"/>
    <property type="match status" value="1"/>
</dbReference>
<proteinExistence type="inferred from homology"/>
<dbReference type="PANTHER" id="PTHR45898">
    <property type="entry name" value="TOM1-LIKE PROTEIN"/>
    <property type="match status" value="1"/>
</dbReference>
<dbReference type="PROSITE" id="PS50909">
    <property type="entry name" value="GAT"/>
    <property type="match status" value="1"/>
</dbReference>
<dbReference type="FunCoup" id="A0A2R6QZJ4">
    <property type="interactions" value="4295"/>
</dbReference>
<dbReference type="InterPro" id="IPR008942">
    <property type="entry name" value="ENTH_VHS"/>
</dbReference>
<evidence type="ECO:0000256" key="6">
    <source>
        <dbReference type="SAM" id="MobiDB-lite"/>
    </source>
</evidence>
<feature type="domain" description="VHS" evidence="7">
    <location>
        <begin position="9"/>
        <end position="138"/>
    </location>
</feature>
<dbReference type="OrthoDB" id="2018246at2759"/>
<dbReference type="GO" id="GO:0035091">
    <property type="term" value="F:phosphatidylinositol binding"/>
    <property type="evidence" value="ECO:0007669"/>
    <property type="project" value="InterPro"/>
</dbReference>
<dbReference type="Gene3D" id="1.20.58.160">
    <property type="match status" value="1"/>
</dbReference>
<sequence>MVNSMVERATSDMLIGPDWAMNIEICDVLNRDPTQTKDVVKGLKKRIGSKNSKVQLLALTLLETLVKNCGELLHMHVAEKHVPLEMVKIVKKKPDFHVKEKILILIDTWQEAFGGPRARYPQYYAAYQELLRIGTVFPQRNESSAPVFTPPQTQPLTSYPQNIRIPENRQEVTESSAEAEFPTLSMTEIQNARGIMDVLTEMLTALDPGNKEGLRQEVIVDLVEQCRTFKKRVVHLVNSTSDEALLCQGLAVNDELQRLLAKHETIASGSGTSVQTEKPKPVRALVNVDAPLIDTGDSKQSDGGSTSNAGTGIQLLRPAHTPTNGPATAATPTKVDLKMDLLSGDGFDSPSAANTLAIVPVGDLQSTSPVANQQNALALVDPFSLGNNNQPVAPVGQAYPSMQQYQQQQNYQQTSVYPNGIGPNMMVPQYEQSIYTQGSNPAWHGQISPQQQPPSSVYGAQSSSLPPPPWEAQPTDNHQPEGSQYPQPLHATQMVATHSQPIPMVTHQGFQPMGNDQMAGMHVQNNQLVGPHPQPIRGGQSMGVYPQQQMHFMYPQQMYGNQMAGYGYGYGQQQNPQFLDQRMSGLSIRDDSALRNSSYHPSIPSYVPSEKPSKPEDKLFGDLVDIAKFKPTKTPPGRAGSM</sequence>
<feature type="region of interest" description="Disordered" evidence="6">
    <location>
        <begin position="594"/>
        <end position="618"/>
    </location>
</feature>
<dbReference type="InterPro" id="IPR004152">
    <property type="entry name" value="GAT_dom"/>
</dbReference>
<keyword evidence="3" id="KW-0813">Transport</keyword>
<keyword evidence="10" id="KW-1185">Reference proteome</keyword>
<feature type="compositionally biased region" description="Polar residues" evidence="6">
    <location>
        <begin position="301"/>
        <end position="311"/>
    </location>
</feature>
<keyword evidence="5" id="KW-0472">Membrane</keyword>
<evidence type="ECO:0000256" key="4">
    <source>
        <dbReference type="ARBA" id="ARBA00022927"/>
    </source>
</evidence>
<comment type="similarity">
    <text evidence="2">Belongs to the TOM1 family.</text>
</comment>
<dbReference type="PANTHER" id="PTHR45898:SF4">
    <property type="entry name" value="TARGET OF MYB PROTEIN 1"/>
    <property type="match status" value="1"/>
</dbReference>
<dbReference type="CDD" id="cd14231">
    <property type="entry name" value="GAT_GGA-like_plant"/>
    <property type="match status" value="1"/>
</dbReference>
<accession>A0A2R6QZJ4</accession>
<dbReference type="CDD" id="cd03561">
    <property type="entry name" value="VHS"/>
    <property type="match status" value="1"/>
</dbReference>
<dbReference type="Pfam" id="PF00790">
    <property type="entry name" value="VHS"/>
    <property type="match status" value="1"/>
</dbReference>
<reference evidence="9 10" key="1">
    <citation type="submission" date="2017-07" db="EMBL/GenBank/DDBJ databases">
        <title>An improved, manually edited Actinidia chinensis var. chinensis (kiwifruit) genome highlights the challenges associated with draft genomes and gene prediction in plants.</title>
        <authorList>
            <person name="Pilkington S."/>
            <person name="Crowhurst R."/>
            <person name="Hilario E."/>
            <person name="Nardozza S."/>
            <person name="Fraser L."/>
            <person name="Peng Y."/>
            <person name="Gunaseelan K."/>
            <person name="Simpson R."/>
            <person name="Tahir J."/>
            <person name="Deroles S."/>
            <person name="Templeton K."/>
            <person name="Luo Z."/>
            <person name="Davy M."/>
            <person name="Cheng C."/>
            <person name="Mcneilage M."/>
            <person name="Scaglione D."/>
            <person name="Liu Y."/>
            <person name="Zhang Q."/>
            <person name="Datson P."/>
            <person name="De Silva N."/>
            <person name="Gardiner S."/>
            <person name="Bassett H."/>
            <person name="Chagne D."/>
            <person name="Mccallum J."/>
            <person name="Dzierzon H."/>
            <person name="Deng C."/>
            <person name="Wang Y.-Y."/>
            <person name="Barron N."/>
            <person name="Manako K."/>
            <person name="Bowen J."/>
            <person name="Foster T."/>
            <person name="Erridge Z."/>
            <person name="Tiffin H."/>
            <person name="Waite C."/>
            <person name="Davies K."/>
            <person name="Grierson E."/>
            <person name="Laing W."/>
            <person name="Kirk R."/>
            <person name="Chen X."/>
            <person name="Wood M."/>
            <person name="Montefiori M."/>
            <person name="Brummell D."/>
            <person name="Schwinn K."/>
            <person name="Catanach A."/>
            <person name="Fullerton C."/>
            <person name="Li D."/>
            <person name="Meiyalaghan S."/>
            <person name="Nieuwenhuizen N."/>
            <person name="Read N."/>
            <person name="Prakash R."/>
            <person name="Hunter D."/>
            <person name="Zhang H."/>
            <person name="Mckenzie M."/>
            <person name="Knabel M."/>
            <person name="Harris A."/>
            <person name="Allan A."/>
            <person name="Chen A."/>
            <person name="Janssen B."/>
            <person name="Plunkett B."/>
            <person name="Dwamena C."/>
            <person name="Voogd C."/>
            <person name="Leif D."/>
            <person name="Lafferty D."/>
            <person name="Souleyre E."/>
            <person name="Varkonyi-Gasic E."/>
            <person name="Gambi F."/>
            <person name="Hanley J."/>
            <person name="Yao J.-L."/>
            <person name="Cheung J."/>
            <person name="David K."/>
            <person name="Warren B."/>
            <person name="Marsh K."/>
            <person name="Snowden K."/>
            <person name="Lin-Wang K."/>
            <person name="Brian L."/>
            <person name="Martinez-Sanchez M."/>
            <person name="Wang M."/>
            <person name="Ileperuma N."/>
            <person name="Macnee N."/>
            <person name="Campin R."/>
            <person name="Mcatee P."/>
            <person name="Drummond R."/>
            <person name="Espley R."/>
            <person name="Ireland H."/>
            <person name="Wu R."/>
            <person name="Atkinson R."/>
            <person name="Karunairetnam S."/>
            <person name="Bulley S."/>
            <person name="Chunkath S."/>
            <person name="Hanley Z."/>
            <person name="Storey R."/>
            <person name="Thrimawithana A."/>
            <person name="Thomson S."/>
            <person name="David C."/>
            <person name="Testolin R."/>
        </authorList>
    </citation>
    <scope>NUCLEOTIDE SEQUENCE [LARGE SCALE GENOMIC DNA]</scope>
    <source>
        <strain evidence="10">cv. Red5</strain>
        <tissue evidence="9">Young leaf</tissue>
    </source>
</reference>
<feature type="region of interest" description="Disordered" evidence="6">
    <location>
        <begin position="293"/>
        <end position="332"/>
    </location>
</feature>
<dbReference type="OMA" id="SAGMYPQ"/>
<gene>
    <name evidence="9" type="ORF">CEY00_Acc12505</name>
</gene>
<feature type="domain" description="GAT" evidence="8">
    <location>
        <begin position="180"/>
        <end position="268"/>
    </location>
</feature>
<evidence type="ECO:0000256" key="3">
    <source>
        <dbReference type="ARBA" id="ARBA00022448"/>
    </source>
</evidence>
<comment type="subcellular location">
    <subcellularLocation>
        <location evidence="1">Membrane</location>
        <topology evidence="1">Peripheral membrane protein</topology>
    </subcellularLocation>
</comment>
<feature type="compositionally biased region" description="Low complexity" evidence="6">
    <location>
        <begin position="318"/>
        <end position="332"/>
    </location>
</feature>
<dbReference type="GO" id="GO:0005737">
    <property type="term" value="C:cytoplasm"/>
    <property type="evidence" value="ECO:0007669"/>
    <property type="project" value="UniProtKB-ARBA"/>
</dbReference>
<evidence type="ECO:0000256" key="5">
    <source>
        <dbReference type="ARBA" id="ARBA00023136"/>
    </source>
</evidence>
<dbReference type="STRING" id="1590841.A0A2R6QZJ4"/>
<dbReference type="EMBL" id="NKQK01000011">
    <property type="protein sequence ID" value="PSS17814.1"/>
    <property type="molecule type" value="Genomic_DNA"/>
</dbReference>
<protein>
    <submittedName>
        <fullName evidence="9">TOM1-like protein</fullName>
    </submittedName>
</protein>
<keyword evidence="4" id="KW-0653">Protein transport</keyword>
<evidence type="ECO:0000256" key="1">
    <source>
        <dbReference type="ARBA" id="ARBA00004170"/>
    </source>
</evidence>
<dbReference type="GO" id="GO:0043328">
    <property type="term" value="P:protein transport to vacuole involved in ubiquitin-dependent protein catabolic process via the multivesicular body sorting pathway"/>
    <property type="evidence" value="ECO:0007669"/>
    <property type="project" value="InterPro"/>
</dbReference>
<evidence type="ECO:0000313" key="10">
    <source>
        <dbReference type="Proteomes" id="UP000241394"/>
    </source>
</evidence>
<organism evidence="9 10">
    <name type="scientific">Actinidia chinensis var. chinensis</name>
    <name type="common">Chinese soft-hair kiwi</name>
    <dbReference type="NCBI Taxonomy" id="1590841"/>
    <lineage>
        <taxon>Eukaryota</taxon>
        <taxon>Viridiplantae</taxon>
        <taxon>Streptophyta</taxon>
        <taxon>Embryophyta</taxon>
        <taxon>Tracheophyta</taxon>
        <taxon>Spermatophyta</taxon>
        <taxon>Magnoliopsida</taxon>
        <taxon>eudicotyledons</taxon>
        <taxon>Gunneridae</taxon>
        <taxon>Pentapetalae</taxon>
        <taxon>asterids</taxon>
        <taxon>Ericales</taxon>
        <taxon>Actinidiaceae</taxon>
        <taxon>Actinidia</taxon>
    </lineage>
</organism>
<dbReference type="GO" id="GO:0043130">
    <property type="term" value="F:ubiquitin binding"/>
    <property type="evidence" value="ECO:0007669"/>
    <property type="project" value="InterPro"/>
</dbReference>
<feature type="compositionally biased region" description="Polar residues" evidence="6">
    <location>
        <begin position="474"/>
        <end position="486"/>
    </location>
</feature>
<dbReference type="Gramene" id="PSS17814">
    <property type="protein sequence ID" value="PSS17814"/>
    <property type="gene ID" value="CEY00_Acc12505"/>
</dbReference>
<dbReference type="InterPro" id="IPR002014">
    <property type="entry name" value="VHS_dom"/>
</dbReference>
<name>A0A2R6QZJ4_ACTCC</name>
<dbReference type="InParanoid" id="A0A2R6QZJ4"/>
<dbReference type="Gene3D" id="1.25.40.90">
    <property type="match status" value="1"/>
</dbReference>
<dbReference type="GO" id="GO:0016020">
    <property type="term" value="C:membrane"/>
    <property type="evidence" value="ECO:0007669"/>
    <property type="project" value="UniProtKB-SubCell"/>
</dbReference>
<dbReference type="AlphaFoldDB" id="A0A2R6QZJ4"/>
<feature type="region of interest" description="Disordered" evidence="6">
    <location>
        <begin position="438"/>
        <end position="486"/>
    </location>
</feature>
<dbReference type="Proteomes" id="UP000241394">
    <property type="component" value="Chromosome LG11"/>
</dbReference>
<dbReference type="SMART" id="SM00288">
    <property type="entry name" value="VHS"/>
    <property type="match status" value="1"/>
</dbReference>
<evidence type="ECO:0000256" key="2">
    <source>
        <dbReference type="ARBA" id="ARBA00007708"/>
    </source>
</evidence>